<sequence>MVFEGSDHEPDEPEEYDPEAEFRDPDSDSLTIPDVTPESESESEWDPAQLPTVSPPEVATPETDVPPELAKTFWALVLVVNAAVFALALGILFLLFEGNTTYAAWLIGGGIVLVAFAIRRYLTFDSDSLESEPTDGNDEANAESEAEVDADGHDSTTESTPAENPDDTDP</sequence>
<accession>A0A1H1AT09</accession>
<dbReference type="RefSeq" id="WP_090379647.1">
    <property type="nucleotide sequence ID" value="NZ_FNLC01000001.1"/>
</dbReference>
<feature type="compositionally biased region" description="Acidic residues" evidence="1">
    <location>
        <begin position="127"/>
        <end position="149"/>
    </location>
</feature>
<dbReference type="OrthoDB" id="330633at2157"/>
<dbReference type="InterPro" id="IPR055746">
    <property type="entry name" value="DUF7322"/>
</dbReference>
<keyword evidence="2" id="KW-0472">Membrane</keyword>
<name>A0A1H1AT09_NATTX</name>
<evidence type="ECO:0000259" key="3">
    <source>
        <dbReference type="Pfam" id="PF24008"/>
    </source>
</evidence>
<evidence type="ECO:0000313" key="4">
    <source>
        <dbReference type="EMBL" id="SDQ42789.1"/>
    </source>
</evidence>
<feature type="transmembrane region" description="Helical" evidence="2">
    <location>
        <begin position="73"/>
        <end position="96"/>
    </location>
</feature>
<feature type="domain" description="DUF7322" evidence="3">
    <location>
        <begin position="63"/>
        <end position="121"/>
    </location>
</feature>
<keyword evidence="2" id="KW-0812">Transmembrane</keyword>
<proteinExistence type="predicted"/>
<feature type="transmembrane region" description="Helical" evidence="2">
    <location>
        <begin position="102"/>
        <end position="122"/>
    </location>
</feature>
<dbReference type="EMBL" id="FNLC01000001">
    <property type="protein sequence ID" value="SDQ42789.1"/>
    <property type="molecule type" value="Genomic_DNA"/>
</dbReference>
<feature type="region of interest" description="Disordered" evidence="1">
    <location>
        <begin position="127"/>
        <end position="170"/>
    </location>
</feature>
<dbReference type="Proteomes" id="UP000198848">
    <property type="component" value="Unassembled WGS sequence"/>
</dbReference>
<reference evidence="5" key="1">
    <citation type="submission" date="2016-10" db="EMBL/GenBank/DDBJ databases">
        <authorList>
            <person name="Varghese N."/>
            <person name="Submissions S."/>
        </authorList>
    </citation>
    <scope>NUCLEOTIDE SEQUENCE [LARGE SCALE GENOMIC DNA]</scope>
    <source>
        <strain evidence="5">DSM 24767</strain>
    </source>
</reference>
<evidence type="ECO:0000256" key="2">
    <source>
        <dbReference type="SAM" id="Phobius"/>
    </source>
</evidence>
<organism evidence="4 5">
    <name type="scientific">Natronobacterium texcoconense</name>
    <dbReference type="NCBI Taxonomy" id="1095778"/>
    <lineage>
        <taxon>Archaea</taxon>
        <taxon>Methanobacteriati</taxon>
        <taxon>Methanobacteriota</taxon>
        <taxon>Stenosarchaea group</taxon>
        <taxon>Halobacteria</taxon>
        <taxon>Halobacteriales</taxon>
        <taxon>Natrialbaceae</taxon>
        <taxon>Natronobacterium</taxon>
    </lineage>
</organism>
<dbReference type="STRING" id="1095778.SAMN04489842_0802"/>
<evidence type="ECO:0000313" key="5">
    <source>
        <dbReference type="Proteomes" id="UP000198848"/>
    </source>
</evidence>
<feature type="compositionally biased region" description="Acidic residues" evidence="1">
    <location>
        <begin position="9"/>
        <end position="19"/>
    </location>
</feature>
<keyword evidence="5" id="KW-1185">Reference proteome</keyword>
<feature type="region of interest" description="Disordered" evidence="1">
    <location>
        <begin position="1"/>
        <end position="63"/>
    </location>
</feature>
<keyword evidence="2" id="KW-1133">Transmembrane helix</keyword>
<gene>
    <name evidence="4" type="ORF">SAMN04489842_0802</name>
</gene>
<dbReference type="AlphaFoldDB" id="A0A1H1AT09"/>
<evidence type="ECO:0000256" key="1">
    <source>
        <dbReference type="SAM" id="MobiDB-lite"/>
    </source>
</evidence>
<dbReference type="Pfam" id="PF24008">
    <property type="entry name" value="DUF7322"/>
    <property type="match status" value="1"/>
</dbReference>
<protein>
    <recommendedName>
        <fullName evidence="3">DUF7322 domain-containing protein</fullName>
    </recommendedName>
</protein>